<name>A0ABV8WRK6_9BACI</name>
<dbReference type="InterPro" id="IPR050312">
    <property type="entry name" value="IolE/XylAMocC-like"/>
</dbReference>
<proteinExistence type="predicted"/>
<evidence type="ECO:0000313" key="2">
    <source>
        <dbReference type="EMBL" id="MFC4401867.1"/>
    </source>
</evidence>
<dbReference type="PANTHER" id="PTHR12110:SF41">
    <property type="entry name" value="INOSOSE DEHYDRATASE"/>
    <property type="match status" value="1"/>
</dbReference>
<dbReference type="InterPro" id="IPR036237">
    <property type="entry name" value="Xyl_isomerase-like_sf"/>
</dbReference>
<accession>A0ABV8WRK6</accession>
<feature type="domain" description="Xylose isomerase-like TIM barrel" evidence="1">
    <location>
        <begin position="24"/>
        <end position="248"/>
    </location>
</feature>
<dbReference type="PANTHER" id="PTHR12110">
    <property type="entry name" value="HYDROXYPYRUVATE ISOMERASE"/>
    <property type="match status" value="1"/>
</dbReference>
<evidence type="ECO:0000313" key="3">
    <source>
        <dbReference type="Proteomes" id="UP001595882"/>
    </source>
</evidence>
<keyword evidence="3" id="KW-1185">Reference proteome</keyword>
<dbReference type="InterPro" id="IPR013022">
    <property type="entry name" value="Xyl_isomerase-like_TIM-brl"/>
</dbReference>
<dbReference type="Proteomes" id="UP001595882">
    <property type="component" value="Unassembled WGS sequence"/>
</dbReference>
<organism evidence="2 3">
    <name type="scientific">Gracilibacillus xinjiangensis</name>
    <dbReference type="NCBI Taxonomy" id="1193282"/>
    <lineage>
        <taxon>Bacteria</taxon>
        <taxon>Bacillati</taxon>
        <taxon>Bacillota</taxon>
        <taxon>Bacilli</taxon>
        <taxon>Bacillales</taxon>
        <taxon>Bacillaceae</taxon>
        <taxon>Gracilibacillus</taxon>
    </lineage>
</organism>
<keyword evidence="2" id="KW-0413">Isomerase</keyword>
<dbReference type="EMBL" id="JBHSDT010000002">
    <property type="protein sequence ID" value="MFC4401867.1"/>
    <property type="molecule type" value="Genomic_DNA"/>
</dbReference>
<reference evidence="3" key="1">
    <citation type="journal article" date="2019" name="Int. J. Syst. Evol. Microbiol.">
        <title>The Global Catalogue of Microorganisms (GCM) 10K type strain sequencing project: providing services to taxonomists for standard genome sequencing and annotation.</title>
        <authorList>
            <consortium name="The Broad Institute Genomics Platform"/>
            <consortium name="The Broad Institute Genome Sequencing Center for Infectious Disease"/>
            <person name="Wu L."/>
            <person name="Ma J."/>
        </authorList>
    </citation>
    <scope>NUCLEOTIDE SEQUENCE [LARGE SCALE GENOMIC DNA]</scope>
    <source>
        <strain evidence="3">CCUG 37865</strain>
    </source>
</reference>
<dbReference type="Pfam" id="PF01261">
    <property type="entry name" value="AP_endonuc_2"/>
    <property type="match status" value="1"/>
</dbReference>
<protein>
    <submittedName>
        <fullName evidence="2">Sugar phosphate isomerase/epimerase family protein</fullName>
    </submittedName>
</protein>
<dbReference type="SUPFAM" id="SSF51658">
    <property type="entry name" value="Xylose isomerase-like"/>
    <property type="match status" value="1"/>
</dbReference>
<comment type="caution">
    <text evidence="2">The sequence shown here is derived from an EMBL/GenBank/DDBJ whole genome shotgun (WGS) entry which is preliminary data.</text>
</comment>
<dbReference type="Gene3D" id="3.20.20.150">
    <property type="entry name" value="Divalent-metal-dependent TIM barrel enzymes"/>
    <property type="match status" value="1"/>
</dbReference>
<dbReference type="RefSeq" id="WP_390248875.1">
    <property type="nucleotide sequence ID" value="NZ_JBHSDT010000002.1"/>
</dbReference>
<gene>
    <name evidence="2" type="ORF">ACFOY7_01990</name>
</gene>
<sequence length="256" mass="28832">MGKIAIQLYSVREHTANDFLGTLRKLGEMGYEAVQFAGFFDAPANELKKVMDEAGLVAAGSHMPFETLIGDQLEASLEYNRTIGNDLIICPILPEEYRTDEGAYYRAAEELNEIGHRCKEAGFTFAYHNHNMEFLDIGNGKRGFDIIFEETDQENVKVELDCYWATHAENDPLQVIQAYNNQVISLHIKDMTIENGEKRSIEIGKGTLDIGSLWEAGEKAGVAWYVIEQEKFDGDPLDSARVNVENLKEVIENTRS</sequence>
<evidence type="ECO:0000259" key="1">
    <source>
        <dbReference type="Pfam" id="PF01261"/>
    </source>
</evidence>
<dbReference type="GO" id="GO:0016853">
    <property type="term" value="F:isomerase activity"/>
    <property type="evidence" value="ECO:0007669"/>
    <property type="project" value="UniProtKB-KW"/>
</dbReference>